<dbReference type="Gene3D" id="3.30.160.60">
    <property type="entry name" value="Classic Zinc Finger"/>
    <property type="match status" value="1"/>
</dbReference>
<dbReference type="InterPro" id="IPR000690">
    <property type="entry name" value="Matrin/U1-C_Znf_C2H2"/>
</dbReference>
<sequence length="143" mass="16338">MVRFYCDYCKSYLTHDAASVRKNHLTGKNHIKLVCDYYEEKAKESGIWETKIEPPSDISPFQITIDKLYRGIPGSFSIPSGSSSSTTNNSKVQKDVDYYKLAETKRLPPPPHLSSFPNPPKRILYESKEHNKELIGDILRTVT</sequence>
<reference evidence="9" key="2">
    <citation type="submission" date="2021-01" db="EMBL/GenBank/DDBJ databases">
        <authorList>
            <person name="Schikora-Tamarit M.A."/>
        </authorList>
    </citation>
    <scope>NUCLEOTIDE SEQUENCE</scope>
    <source>
        <strain evidence="9">CBS2887</strain>
    </source>
</reference>
<feature type="domain" description="Matrin-type" evidence="8">
    <location>
        <begin position="4"/>
        <end position="36"/>
    </location>
</feature>
<gene>
    <name evidence="9" type="ORF">WICPIJ_004467</name>
</gene>
<dbReference type="InterPro" id="IPR036236">
    <property type="entry name" value="Znf_C2H2_sf"/>
</dbReference>
<dbReference type="InterPro" id="IPR003604">
    <property type="entry name" value="Matrin/U1-like-C_Znf_C2H2"/>
</dbReference>
<evidence type="ECO:0000259" key="8">
    <source>
        <dbReference type="PROSITE" id="PS50171"/>
    </source>
</evidence>
<accession>A0A9P8Q5Y0</accession>
<protein>
    <recommendedName>
        <fullName evidence="8">Matrin-type domain-containing protein</fullName>
    </recommendedName>
</protein>
<dbReference type="GO" id="GO:0005685">
    <property type="term" value="C:U1 snRNP"/>
    <property type="evidence" value="ECO:0007669"/>
    <property type="project" value="InterPro"/>
</dbReference>
<dbReference type="InterPro" id="IPR013085">
    <property type="entry name" value="U1-CZ_Znf_C2H2"/>
</dbReference>
<evidence type="ECO:0000256" key="6">
    <source>
        <dbReference type="ARBA" id="ARBA00023242"/>
    </source>
</evidence>
<dbReference type="InterPro" id="IPR017340">
    <property type="entry name" value="U1_snRNP-C"/>
</dbReference>
<dbReference type="Proteomes" id="UP000774326">
    <property type="component" value="Unassembled WGS sequence"/>
</dbReference>
<keyword evidence="2" id="KW-0479">Metal-binding</keyword>
<evidence type="ECO:0000256" key="3">
    <source>
        <dbReference type="ARBA" id="ARBA00022771"/>
    </source>
</evidence>
<keyword evidence="7" id="KW-0687">Ribonucleoprotein</keyword>
<keyword evidence="4" id="KW-0862">Zinc</keyword>
<comment type="caution">
    <text evidence="9">The sequence shown here is derived from an EMBL/GenBank/DDBJ whole genome shotgun (WGS) entry which is preliminary data.</text>
</comment>
<dbReference type="PANTHER" id="PTHR31148">
    <property type="entry name" value="U1 SMALL NUCLEAR RIBONUCLEOPROTEIN C"/>
    <property type="match status" value="1"/>
</dbReference>
<dbReference type="OrthoDB" id="76567at2759"/>
<dbReference type="PROSITE" id="PS50171">
    <property type="entry name" value="ZF_MATRIN"/>
    <property type="match status" value="1"/>
</dbReference>
<comment type="subcellular location">
    <subcellularLocation>
        <location evidence="1">Nucleus</location>
    </subcellularLocation>
</comment>
<evidence type="ECO:0000256" key="1">
    <source>
        <dbReference type="ARBA" id="ARBA00004123"/>
    </source>
</evidence>
<dbReference type="GO" id="GO:0008270">
    <property type="term" value="F:zinc ion binding"/>
    <property type="evidence" value="ECO:0007669"/>
    <property type="project" value="UniProtKB-KW"/>
</dbReference>
<evidence type="ECO:0000313" key="10">
    <source>
        <dbReference type="Proteomes" id="UP000774326"/>
    </source>
</evidence>
<evidence type="ECO:0000256" key="4">
    <source>
        <dbReference type="ARBA" id="ARBA00022833"/>
    </source>
</evidence>
<evidence type="ECO:0000256" key="7">
    <source>
        <dbReference type="ARBA" id="ARBA00023274"/>
    </source>
</evidence>
<name>A0A9P8Q5Y0_WICPI</name>
<evidence type="ECO:0000313" key="9">
    <source>
        <dbReference type="EMBL" id="KAH3684577.1"/>
    </source>
</evidence>
<keyword evidence="10" id="KW-1185">Reference proteome</keyword>
<dbReference type="GO" id="GO:0000395">
    <property type="term" value="P:mRNA 5'-splice site recognition"/>
    <property type="evidence" value="ECO:0007669"/>
    <property type="project" value="InterPro"/>
</dbReference>
<evidence type="ECO:0000256" key="5">
    <source>
        <dbReference type="ARBA" id="ARBA00022884"/>
    </source>
</evidence>
<dbReference type="PIRSF" id="PIRSF037969">
    <property type="entry name" value="U1_snRNP-C"/>
    <property type="match status" value="1"/>
</dbReference>
<dbReference type="GO" id="GO:0030627">
    <property type="term" value="F:pre-mRNA 5'-splice site binding"/>
    <property type="evidence" value="ECO:0007669"/>
    <property type="project" value="InterPro"/>
</dbReference>
<dbReference type="SUPFAM" id="SSF57667">
    <property type="entry name" value="beta-beta-alpha zinc fingers"/>
    <property type="match status" value="1"/>
</dbReference>
<dbReference type="SMART" id="SM00451">
    <property type="entry name" value="ZnF_U1"/>
    <property type="match status" value="1"/>
</dbReference>
<keyword evidence="3" id="KW-0863">Zinc-finger</keyword>
<reference evidence="9" key="1">
    <citation type="journal article" date="2021" name="Open Biol.">
        <title>Shared evolutionary footprints suggest mitochondrial oxidative damage underlies multiple complex I losses in fungi.</title>
        <authorList>
            <person name="Schikora-Tamarit M.A."/>
            <person name="Marcet-Houben M."/>
            <person name="Nosek J."/>
            <person name="Gabaldon T."/>
        </authorList>
    </citation>
    <scope>NUCLEOTIDE SEQUENCE</scope>
    <source>
        <strain evidence="9">CBS2887</strain>
    </source>
</reference>
<proteinExistence type="predicted"/>
<evidence type="ECO:0000256" key="2">
    <source>
        <dbReference type="ARBA" id="ARBA00022723"/>
    </source>
</evidence>
<dbReference type="EMBL" id="JAEUBG010002406">
    <property type="protein sequence ID" value="KAH3684577.1"/>
    <property type="molecule type" value="Genomic_DNA"/>
</dbReference>
<dbReference type="Pfam" id="PF06220">
    <property type="entry name" value="zf-U1"/>
    <property type="match status" value="1"/>
</dbReference>
<organism evidence="9 10">
    <name type="scientific">Wickerhamomyces pijperi</name>
    <name type="common">Yeast</name>
    <name type="synonym">Pichia pijperi</name>
    <dbReference type="NCBI Taxonomy" id="599730"/>
    <lineage>
        <taxon>Eukaryota</taxon>
        <taxon>Fungi</taxon>
        <taxon>Dikarya</taxon>
        <taxon>Ascomycota</taxon>
        <taxon>Saccharomycotina</taxon>
        <taxon>Saccharomycetes</taxon>
        <taxon>Phaffomycetales</taxon>
        <taxon>Wickerhamomycetaceae</taxon>
        <taxon>Wickerhamomyces</taxon>
    </lineage>
</organism>
<dbReference type="PANTHER" id="PTHR31148:SF1">
    <property type="entry name" value="U1 SMALL NUCLEAR RIBONUCLEOPROTEIN C"/>
    <property type="match status" value="1"/>
</dbReference>
<keyword evidence="6" id="KW-0539">Nucleus</keyword>
<keyword evidence="5" id="KW-0694">RNA-binding</keyword>
<dbReference type="AlphaFoldDB" id="A0A9P8Q5Y0"/>